<keyword evidence="2" id="KW-1185">Reference proteome</keyword>
<evidence type="ECO:0000313" key="2">
    <source>
        <dbReference type="Proteomes" id="UP000005387"/>
    </source>
</evidence>
<accession>E0IF97</accession>
<dbReference type="RefSeq" id="WP_006040321.1">
    <property type="nucleotide sequence ID" value="NZ_AEDD01000013.1"/>
</dbReference>
<dbReference type="AlphaFoldDB" id="E0IF97"/>
<evidence type="ECO:0000313" key="1">
    <source>
        <dbReference type="EMBL" id="EFM08873.1"/>
    </source>
</evidence>
<name>E0IF97_9BACL</name>
<reference evidence="1 2" key="1">
    <citation type="submission" date="2010-07" db="EMBL/GenBank/DDBJ databases">
        <title>The draft genome of Paenibacillus curdlanolyticus YK9.</title>
        <authorList>
            <consortium name="US DOE Joint Genome Institute (JGI-PGF)"/>
            <person name="Lucas S."/>
            <person name="Copeland A."/>
            <person name="Lapidus A."/>
            <person name="Cheng J.-F."/>
            <person name="Bruce D."/>
            <person name="Goodwin L."/>
            <person name="Pitluck S."/>
            <person name="Land M.L."/>
            <person name="Hauser L."/>
            <person name="Chang Y.-J."/>
            <person name="Jeffries C."/>
            <person name="Anderson I.J."/>
            <person name="Johnson E."/>
            <person name="Loganathan U."/>
            <person name="Mulhopadhyay B."/>
            <person name="Kyrpides N."/>
            <person name="Woyke T.J."/>
        </authorList>
    </citation>
    <scope>NUCLEOTIDE SEQUENCE [LARGE SCALE GENOMIC DNA]</scope>
    <source>
        <strain evidence="1 2">YK9</strain>
    </source>
</reference>
<sequence>MRKFILFVSLVVGIIALGTVATVTYAMKGDQTANNANVGLQNKHIVFSERSAAEDGNLQTSTFEVWFNELGEYRMNVVSGPYKGDYEIWDGENVYQYRNDMGNFNVIPNKLGVDVSPIPHLFLSPEIAERVKSDQKRGIMKITKKATYENDVETVEFDEQEKMVKRSVHKYKNKINHELTLLKVEELTDFDPLLLKFDQ</sequence>
<organism evidence="1 2">
    <name type="scientific">Paenibacillus curdlanolyticus YK9</name>
    <dbReference type="NCBI Taxonomy" id="717606"/>
    <lineage>
        <taxon>Bacteria</taxon>
        <taxon>Bacillati</taxon>
        <taxon>Bacillota</taxon>
        <taxon>Bacilli</taxon>
        <taxon>Bacillales</taxon>
        <taxon>Paenibacillaceae</taxon>
        <taxon>Paenibacillus</taxon>
    </lineage>
</organism>
<gene>
    <name evidence="1" type="ORF">PaecuDRAFT_4338</name>
</gene>
<dbReference type="EMBL" id="AEDD01000013">
    <property type="protein sequence ID" value="EFM08873.1"/>
    <property type="molecule type" value="Genomic_DNA"/>
</dbReference>
<dbReference type="OrthoDB" id="2351707at2"/>
<protein>
    <submittedName>
        <fullName evidence="1">Uncharacterized protein</fullName>
    </submittedName>
</protein>
<dbReference type="Proteomes" id="UP000005387">
    <property type="component" value="Unassembled WGS sequence"/>
</dbReference>
<dbReference type="STRING" id="717606.PaecuDRAFT_4338"/>
<proteinExistence type="predicted"/>